<dbReference type="PANTHER" id="PTHR23028">
    <property type="entry name" value="ACETYLTRANSFERASE"/>
    <property type="match status" value="1"/>
</dbReference>
<evidence type="ECO:0000256" key="1">
    <source>
        <dbReference type="SAM" id="Phobius"/>
    </source>
</evidence>
<dbReference type="Pfam" id="PF01757">
    <property type="entry name" value="Acyl_transf_3"/>
    <property type="match status" value="1"/>
</dbReference>
<feature type="transmembrane region" description="Helical" evidence="1">
    <location>
        <begin position="61"/>
        <end position="81"/>
    </location>
</feature>
<proteinExistence type="predicted"/>
<feature type="transmembrane region" description="Helical" evidence="1">
    <location>
        <begin position="192"/>
        <end position="211"/>
    </location>
</feature>
<sequence>MDYPTDRSIWSLGSAPHANETVVTSTLLDQPTAAKDLKESTPQTEPRPAERRRPRLAVLDGLRLVAALAVLSWHWMGVQGWPAIWHGMSGAKMPLGASIGAYGWLGVQLFFLISGFVICMSCWGRSLGDFVTSRVTRLFPAFWVAVLVTTAVLWFAPQRWGVDSQRPTLVRMLTNLTMMPNPVGTTNIDQSYWTLWIEICFYVLFGVVAAFGLTYRRVLVFCGVWAFASIMAISSGFPLLNSLVQPDFSWYFIAGIAFFLMHRFGPNLLLFGMVGFCWLMSLNRIERLVHDNSAGAGHQLSWKITALVITASFALVGATALGAFNRVQWRWLTVAGSLTYPLYLVHQEIGFEMITRVSRYLPGYATVAVCLAVMLGAAWLLHRFVERPFAPMLKRGLARSFAQVRSNGQVAARS</sequence>
<dbReference type="InterPro" id="IPR050879">
    <property type="entry name" value="Acyltransferase_3"/>
</dbReference>
<dbReference type="GO" id="GO:0016020">
    <property type="term" value="C:membrane"/>
    <property type="evidence" value="ECO:0007669"/>
    <property type="project" value="TreeGrafter"/>
</dbReference>
<dbReference type="Proteomes" id="UP000248889">
    <property type="component" value="Unassembled WGS sequence"/>
</dbReference>
<keyword evidence="1" id="KW-0812">Transmembrane</keyword>
<keyword evidence="3" id="KW-0808">Transferase</keyword>
<feature type="transmembrane region" description="Helical" evidence="1">
    <location>
        <begin position="300"/>
        <end position="324"/>
    </location>
</feature>
<gene>
    <name evidence="3" type="ORF">DN069_07075</name>
</gene>
<protein>
    <submittedName>
        <fullName evidence="3">Acyltransferase</fullName>
    </submittedName>
</protein>
<feature type="transmembrane region" description="Helical" evidence="1">
    <location>
        <begin position="135"/>
        <end position="156"/>
    </location>
</feature>
<dbReference type="EMBL" id="QKYN01000028">
    <property type="protein sequence ID" value="RAG86378.1"/>
    <property type="molecule type" value="Genomic_DNA"/>
</dbReference>
<feature type="transmembrane region" description="Helical" evidence="1">
    <location>
        <begin position="101"/>
        <end position="123"/>
    </location>
</feature>
<dbReference type="PANTHER" id="PTHR23028:SF53">
    <property type="entry name" value="ACYL_TRANSF_3 DOMAIN-CONTAINING PROTEIN"/>
    <property type="match status" value="1"/>
</dbReference>
<evidence type="ECO:0000259" key="2">
    <source>
        <dbReference type="Pfam" id="PF01757"/>
    </source>
</evidence>
<comment type="caution">
    <text evidence="3">The sequence shown here is derived from an EMBL/GenBank/DDBJ whole genome shotgun (WGS) entry which is preliminary data.</text>
</comment>
<name>A0A2X0JFJ8_9ACTN</name>
<keyword evidence="4" id="KW-1185">Reference proteome</keyword>
<feature type="transmembrane region" description="Helical" evidence="1">
    <location>
        <begin position="218"/>
        <end position="237"/>
    </location>
</feature>
<keyword evidence="3" id="KW-0012">Acyltransferase</keyword>
<feature type="domain" description="Acyltransferase 3" evidence="2">
    <location>
        <begin position="59"/>
        <end position="381"/>
    </location>
</feature>
<dbReference type="GO" id="GO:0009103">
    <property type="term" value="P:lipopolysaccharide biosynthetic process"/>
    <property type="evidence" value="ECO:0007669"/>
    <property type="project" value="TreeGrafter"/>
</dbReference>
<evidence type="ECO:0000313" key="3">
    <source>
        <dbReference type="EMBL" id="RAG86378.1"/>
    </source>
</evidence>
<dbReference type="GO" id="GO:0016747">
    <property type="term" value="F:acyltransferase activity, transferring groups other than amino-acyl groups"/>
    <property type="evidence" value="ECO:0007669"/>
    <property type="project" value="InterPro"/>
</dbReference>
<organism evidence="3 4">
    <name type="scientific">Streptacidiphilus pinicola</name>
    <dbReference type="NCBI Taxonomy" id="2219663"/>
    <lineage>
        <taxon>Bacteria</taxon>
        <taxon>Bacillati</taxon>
        <taxon>Actinomycetota</taxon>
        <taxon>Actinomycetes</taxon>
        <taxon>Kitasatosporales</taxon>
        <taxon>Streptomycetaceae</taxon>
        <taxon>Streptacidiphilus</taxon>
    </lineage>
</organism>
<reference evidence="3 4" key="1">
    <citation type="submission" date="2018-06" db="EMBL/GenBank/DDBJ databases">
        <title>Streptacidiphilus pinicola sp. nov., isolated from pine grove soil.</title>
        <authorList>
            <person name="Roh S.G."/>
            <person name="Park S."/>
            <person name="Kim M.-K."/>
            <person name="Yun B.-R."/>
            <person name="Park J."/>
            <person name="Kim M.J."/>
            <person name="Kim Y.S."/>
            <person name="Kim S.B."/>
        </authorList>
    </citation>
    <scope>NUCLEOTIDE SEQUENCE [LARGE SCALE GENOMIC DNA]</scope>
    <source>
        <strain evidence="3 4">MMS16-CNU450</strain>
    </source>
</reference>
<keyword evidence="1" id="KW-0472">Membrane</keyword>
<dbReference type="AlphaFoldDB" id="A0A2X0JFJ8"/>
<feature type="transmembrane region" description="Helical" evidence="1">
    <location>
        <begin position="363"/>
        <end position="385"/>
    </location>
</feature>
<evidence type="ECO:0000313" key="4">
    <source>
        <dbReference type="Proteomes" id="UP000248889"/>
    </source>
</evidence>
<accession>A0A2X0JFJ8</accession>
<feature type="transmembrane region" description="Helical" evidence="1">
    <location>
        <begin position="249"/>
        <end position="279"/>
    </location>
</feature>
<keyword evidence="1" id="KW-1133">Transmembrane helix</keyword>
<dbReference type="OrthoDB" id="9807745at2"/>
<dbReference type="InterPro" id="IPR002656">
    <property type="entry name" value="Acyl_transf_3_dom"/>
</dbReference>